<organism evidence="1">
    <name type="scientific">Capitella teleta</name>
    <name type="common">Polychaete worm</name>
    <dbReference type="NCBI Taxonomy" id="283909"/>
    <lineage>
        <taxon>Eukaryota</taxon>
        <taxon>Metazoa</taxon>
        <taxon>Spiralia</taxon>
        <taxon>Lophotrochozoa</taxon>
        <taxon>Annelida</taxon>
        <taxon>Polychaeta</taxon>
        <taxon>Sedentaria</taxon>
        <taxon>Scolecida</taxon>
        <taxon>Capitellidae</taxon>
        <taxon>Capitella</taxon>
    </lineage>
</organism>
<gene>
    <name evidence="1" type="ORF">CAPTEDRAFT_217430</name>
</gene>
<accession>R7TS80</accession>
<dbReference type="AlphaFoldDB" id="R7TS80"/>
<name>R7TS80_CAPTE</name>
<dbReference type="EMBL" id="AMQN01012327">
    <property type="status" value="NOT_ANNOTATED_CDS"/>
    <property type="molecule type" value="Genomic_DNA"/>
</dbReference>
<protein>
    <submittedName>
        <fullName evidence="1 2">Uncharacterized protein</fullName>
    </submittedName>
</protein>
<sequence>MVVKIKEPLLLIAINATLFTVFSLYDLKWPEWNFNSSFKPGRHSKGVAEEFGGRDEEAGIAQIKGESSYEWRKVKLLNAWKEQPVAQEVRGAARGARLGFMQPILHDKNG</sequence>
<reference evidence="2" key="3">
    <citation type="submission" date="2015-06" db="UniProtKB">
        <authorList>
            <consortium name="EnsemblMetazoa"/>
        </authorList>
    </citation>
    <scope>IDENTIFICATION</scope>
</reference>
<dbReference type="Proteomes" id="UP000014760">
    <property type="component" value="Unassembled WGS sequence"/>
</dbReference>
<evidence type="ECO:0000313" key="2">
    <source>
        <dbReference type="EnsemblMetazoa" id="CapteP217430"/>
    </source>
</evidence>
<dbReference type="HOGENOM" id="CLU_2173397_0_0_1"/>
<keyword evidence="3" id="KW-1185">Reference proteome</keyword>
<proteinExistence type="predicted"/>
<reference evidence="3" key="1">
    <citation type="submission" date="2012-12" db="EMBL/GenBank/DDBJ databases">
        <authorList>
            <person name="Hellsten U."/>
            <person name="Grimwood J."/>
            <person name="Chapman J.A."/>
            <person name="Shapiro H."/>
            <person name="Aerts A."/>
            <person name="Otillar R.P."/>
            <person name="Terry A.Y."/>
            <person name="Boore J.L."/>
            <person name="Simakov O."/>
            <person name="Marletaz F."/>
            <person name="Cho S.-J."/>
            <person name="Edsinger-Gonzales E."/>
            <person name="Havlak P."/>
            <person name="Kuo D.-H."/>
            <person name="Larsson T."/>
            <person name="Lv J."/>
            <person name="Arendt D."/>
            <person name="Savage R."/>
            <person name="Osoegawa K."/>
            <person name="de Jong P."/>
            <person name="Lindberg D.R."/>
            <person name="Seaver E.C."/>
            <person name="Weisblat D.A."/>
            <person name="Putnam N.H."/>
            <person name="Grigoriev I.V."/>
            <person name="Rokhsar D.S."/>
        </authorList>
    </citation>
    <scope>NUCLEOTIDE SEQUENCE</scope>
    <source>
        <strain evidence="3">I ESC-2004</strain>
    </source>
</reference>
<evidence type="ECO:0000313" key="1">
    <source>
        <dbReference type="EMBL" id="ELT94326.1"/>
    </source>
</evidence>
<evidence type="ECO:0000313" key="3">
    <source>
        <dbReference type="Proteomes" id="UP000014760"/>
    </source>
</evidence>
<dbReference type="EMBL" id="KB309450">
    <property type="protein sequence ID" value="ELT94326.1"/>
    <property type="molecule type" value="Genomic_DNA"/>
</dbReference>
<dbReference type="EnsemblMetazoa" id="CapteT217430">
    <property type="protein sequence ID" value="CapteP217430"/>
    <property type="gene ID" value="CapteG217430"/>
</dbReference>
<reference evidence="1 3" key="2">
    <citation type="journal article" date="2013" name="Nature">
        <title>Insights into bilaterian evolution from three spiralian genomes.</title>
        <authorList>
            <person name="Simakov O."/>
            <person name="Marletaz F."/>
            <person name="Cho S.J."/>
            <person name="Edsinger-Gonzales E."/>
            <person name="Havlak P."/>
            <person name="Hellsten U."/>
            <person name="Kuo D.H."/>
            <person name="Larsson T."/>
            <person name="Lv J."/>
            <person name="Arendt D."/>
            <person name="Savage R."/>
            <person name="Osoegawa K."/>
            <person name="de Jong P."/>
            <person name="Grimwood J."/>
            <person name="Chapman J.A."/>
            <person name="Shapiro H."/>
            <person name="Aerts A."/>
            <person name="Otillar R.P."/>
            <person name="Terry A.Y."/>
            <person name="Boore J.L."/>
            <person name="Grigoriev I.V."/>
            <person name="Lindberg D.R."/>
            <person name="Seaver E.C."/>
            <person name="Weisblat D.A."/>
            <person name="Putnam N.H."/>
            <person name="Rokhsar D.S."/>
        </authorList>
    </citation>
    <scope>NUCLEOTIDE SEQUENCE</scope>
    <source>
        <strain evidence="1 3">I ESC-2004</strain>
    </source>
</reference>